<protein>
    <submittedName>
        <fullName evidence="2">Acetyltransferase (GNAT) family protein</fullName>
    </submittedName>
</protein>
<dbReference type="Pfam" id="PF13480">
    <property type="entry name" value="Acetyltransf_6"/>
    <property type="match status" value="1"/>
</dbReference>
<dbReference type="InterPro" id="IPR038740">
    <property type="entry name" value="BioF2-like_GNAT_dom"/>
</dbReference>
<proteinExistence type="predicted"/>
<keyword evidence="3" id="KW-1185">Reference proteome</keyword>
<dbReference type="AlphaFoldDB" id="A0A2W7PVH3"/>
<organism evidence="2 3">
    <name type="scientific">Breznakibacter xylanolyticus</name>
    <dbReference type="NCBI Taxonomy" id="990"/>
    <lineage>
        <taxon>Bacteria</taxon>
        <taxon>Pseudomonadati</taxon>
        <taxon>Bacteroidota</taxon>
        <taxon>Bacteroidia</taxon>
        <taxon>Marinilabiliales</taxon>
        <taxon>Marinilabiliaceae</taxon>
        <taxon>Breznakibacter</taxon>
    </lineage>
</organism>
<dbReference type="EMBL" id="QKZK01000025">
    <property type="protein sequence ID" value="PZX13539.1"/>
    <property type="molecule type" value="Genomic_DNA"/>
</dbReference>
<feature type="domain" description="BioF2-like acetyltransferase" evidence="1">
    <location>
        <begin position="146"/>
        <end position="280"/>
    </location>
</feature>
<dbReference type="GO" id="GO:0016740">
    <property type="term" value="F:transferase activity"/>
    <property type="evidence" value="ECO:0007669"/>
    <property type="project" value="UniProtKB-KW"/>
</dbReference>
<keyword evidence="2" id="KW-0808">Transferase</keyword>
<comment type="caution">
    <text evidence="2">The sequence shown here is derived from an EMBL/GenBank/DDBJ whole genome shotgun (WGS) entry which is preliminary data.</text>
</comment>
<reference evidence="2 3" key="1">
    <citation type="submission" date="2018-06" db="EMBL/GenBank/DDBJ databases">
        <title>Genomic Encyclopedia of Archaeal and Bacterial Type Strains, Phase II (KMG-II): from individual species to whole genera.</title>
        <authorList>
            <person name="Goeker M."/>
        </authorList>
    </citation>
    <scope>NUCLEOTIDE SEQUENCE [LARGE SCALE GENOMIC DNA]</scope>
    <source>
        <strain evidence="2 3">DSM 6779</strain>
    </source>
</reference>
<dbReference type="SUPFAM" id="SSF55729">
    <property type="entry name" value="Acyl-CoA N-acyltransferases (Nat)"/>
    <property type="match status" value="1"/>
</dbReference>
<gene>
    <name evidence="2" type="ORF">LX69_02650</name>
</gene>
<dbReference type="Proteomes" id="UP000249239">
    <property type="component" value="Unassembled WGS sequence"/>
</dbReference>
<accession>A0A2W7PVH3</accession>
<evidence type="ECO:0000313" key="2">
    <source>
        <dbReference type="EMBL" id="PZX13539.1"/>
    </source>
</evidence>
<sequence length="340" mass="38344">MTINEIPISEWEESLSDYSFSLFITPPWLSAMENDSCKAIYIDLVKRNQVVAKIAGLITKGHTLKGKQLYFYAAPALKGANQAVYDECCVALRHYAQNKGIARLIIGSYDQQNSLLTTAEGFFQTPRYEYVVDFQSGQPIHFSTGFKKNVKKAEKAGTTFHHDRSLMTLDKMLNLMGVTRDLRELKYGKAYNPFYLPNLNADSLQRLLDNGMGVMYYTLTDGRVHSVQFNIEYRGKVYGLLMGSDNYAYQNGLPSFVDYHLIEHYRQHGFIYYNPGGGPEGEGGEGIEKYKKALGGTRIDMAGATTNFLTIPHNVLNPIMCMGRKLPDNNRVVSFLKSLV</sequence>
<evidence type="ECO:0000313" key="3">
    <source>
        <dbReference type="Proteomes" id="UP000249239"/>
    </source>
</evidence>
<evidence type="ECO:0000259" key="1">
    <source>
        <dbReference type="Pfam" id="PF13480"/>
    </source>
</evidence>
<dbReference type="InterPro" id="IPR016181">
    <property type="entry name" value="Acyl_CoA_acyltransferase"/>
</dbReference>
<dbReference type="Gene3D" id="3.40.630.30">
    <property type="match status" value="1"/>
</dbReference>
<name>A0A2W7PVH3_9BACT</name>